<organism evidence="1 2">
    <name type="scientific">Deinococcus petrolearius</name>
    <dbReference type="NCBI Taxonomy" id="1751295"/>
    <lineage>
        <taxon>Bacteria</taxon>
        <taxon>Thermotogati</taxon>
        <taxon>Deinococcota</taxon>
        <taxon>Deinococci</taxon>
        <taxon>Deinococcales</taxon>
        <taxon>Deinococcaceae</taxon>
        <taxon>Deinococcus</taxon>
    </lineage>
</organism>
<accession>A0ABW1DGS1</accession>
<gene>
    <name evidence="1" type="ORF">ACFPQ6_01040</name>
</gene>
<evidence type="ECO:0000313" key="1">
    <source>
        <dbReference type="EMBL" id="MFC5846881.1"/>
    </source>
</evidence>
<name>A0ABW1DGS1_9DEIO</name>
<comment type="caution">
    <text evidence="1">The sequence shown here is derived from an EMBL/GenBank/DDBJ whole genome shotgun (WGS) entry which is preliminary data.</text>
</comment>
<keyword evidence="2" id="KW-1185">Reference proteome</keyword>
<dbReference type="RefSeq" id="WP_380045436.1">
    <property type="nucleotide sequence ID" value="NZ_JBHSOH010000002.1"/>
</dbReference>
<protein>
    <submittedName>
        <fullName evidence="1">SARP family transcriptional regulator</fullName>
    </submittedName>
</protein>
<dbReference type="EMBL" id="JBHSOH010000002">
    <property type="protein sequence ID" value="MFC5846881.1"/>
    <property type="molecule type" value="Genomic_DNA"/>
</dbReference>
<dbReference type="SUPFAM" id="SSF52540">
    <property type="entry name" value="P-loop containing nucleoside triphosphate hydrolases"/>
    <property type="match status" value="1"/>
</dbReference>
<dbReference type="InterPro" id="IPR027417">
    <property type="entry name" value="P-loop_NTPase"/>
</dbReference>
<sequence length="804" mass="88522">MLTIHLIGHVYITDQHRVVPISAKAVALIAFLSLERLPQHRERLADLLWDTAESRKNLRVELARIRSAGLDIFPSSHQLLHLDHVGSDYDFLLSKLTPDLNQAELGGLLQRLRGLPFTGLEDIGSLSFREWIDQQRWLMLGQLEQHLRMLYRAYAGDGRTWATRLILERAELLGLSILEEDAPAPATAAPVAAPAPAAPARTAGLLNHLGVIDFERTAEELTLRQFFGRAPGAAPSQARARVACLYGPTGSGKSYLLGKVARQFCWPSLTVSCSSPLRLIIANIVQFLIRLSPPQDAERLGDLLLRPGTPEEDIVRVSYFLARLDLPVLFVFKRAQAISPELLNITEFLIGSCRDREVQFVFLATGAATASPHLRALLGTVPREDRLELNLPSLSQHDLHRILEQHFPLESAQRIQTIASHLIQRTEGNPMHLLSLLIEMTRLDAPPGIELPSGVRSNYGTETAHWPAPFRDALARLSVIYGRFDLGLASTVLGQGEAQSARLLQEAVERQIIVEGEQNVPLRWRPGGPDLPGTAHAAFDGTYLFQSEGLRIALAAQLTHSARQEVRRRLADACADTATGLAAVYAHRAGLVSAAAHLRSVYKAGLPRDNPMHEYHPLWQNNLPPLYRYSPNTAVCEVEPPRSHPASPGPPVSYQGYRLAHATGSLSLTSSAHYGPPSTLRLHFDLPDLGRRAGAAQELRLVWRLDLYRGGEELGPQVSPYPLRVGYVGAPVAYVLCPLDASPYEEEAVCHLPCPDIQLGAWMEHRLRLTAPQAAGLTLELSSRAVDLALNVAALEWEGVNLLT</sequence>
<proteinExistence type="predicted"/>
<reference evidence="2" key="1">
    <citation type="journal article" date="2019" name="Int. J. Syst. Evol. Microbiol.">
        <title>The Global Catalogue of Microorganisms (GCM) 10K type strain sequencing project: providing services to taxonomists for standard genome sequencing and annotation.</title>
        <authorList>
            <consortium name="The Broad Institute Genomics Platform"/>
            <consortium name="The Broad Institute Genome Sequencing Center for Infectious Disease"/>
            <person name="Wu L."/>
            <person name="Ma J."/>
        </authorList>
    </citation>
    <scope>NUCLEOTIDE SEQUENCE [LARGE SCALE GENOMIC DNA]</scope>
    <source>
        <strain evidence="2">CGMCC 1.15053</strain>
    </source>
</reference>
<evidence type="ECO:0000313" key="2">
    <source>
        <dbReference type="Proteomes" id="UP001595979"/>
    </source>
</evidence>
<dbReference type="Proteomes" id="UP001595979">
    <property type="component" value="Unassembled WGS sequence"/>
</dbReference>